<dbReference type="GO" id="GO:0003723">
    <property type="term" value="F:RNA binding"/>
    <property type="evidence" value="ECO:0007669"/>
    <property type="project" value="UniProtKB-UniRule"/>
</dbReference>
<comment type="caution">
    <text evidence="3">The sequence shown here is derived from an EMBL/GenBank/DDBJ whole genome shotgun (WGS) entry which is preliminary data.</text>
</comment>
<dbReference type="PROSITE" id="PS50102">
    <property type="entry name" value="RRM"/>
    <property type="match status" value="1"/>
</dbReference>
<accession>A0A7D9D6C7</accession>
<sequence length="218" mass="24632">MLVNVDPHSTDESHETVAETCEEMNRPTRTERSCLTVTNIPASVFTSDKVKEVFEELFKQHGDIMSIIYLKSFSRARVIYHNENDATHAKDKLHGFTLEEKRLGVYFTQVPRITNISQSSTLQLPPPVKQFLISPPASPPVNWKPITEGSPVINHELLAAIAELEPDEPYEAHPPTGNQPSITIHWCDDDDAEGSKERPMRSLPRHMVQTRKPDSKAN</sequence>
<dbReference type="GO" id="GO:0008597">
    <property type="term" value="F:calcium-dependent protein serine/threonine phosphatase regulator activity"/>
    <property type="evidence" value="ECO:0007669"/>
    <property type="project" value="TreeGrafter"/>
</dbReference>
<organism evidence="3 4">
    <name type="scientific">Paramuricea clavata</name>
    <name type="common">Red gorgonian</name>
    <name type="synonym">Violescent sea-whip</name>
    <dbReference type="NCBI Taxonomy" id="317549"/>
    <lineage>
        <taxon>Eukaryota</taxon>
        <taxon>Metazoa</taxon>
        <taxon>Cnidaria</taxon>
        <taxon>Anthozoa</taxon>
        <taxon>Octocorallia</taxon>
        <taxon>Malacalcyonacea</taxon>
        <taxon>Plexauridae</taxon>
        <taxon>Paramuricea</taxon>
    </lineage>
</organism>
<gene>
    <name evidence="3" type="ORF">PACLA_8A084049</name>
</gene>
<dbReference type="GO" id="GO:0005634">
    <property type="term" value="C:nucleus"/>
    <property type="evidence" value="ECO:0007669"/>
    <property type="project" value="TreeGrafter"/>
</dbReference>
<dbReference type="Proteomes" id="UP001152795">
    <property type="component" value="Unassembled WGS sequence"/>
</dbReference>
<dbReference type="InterPro" id="IPR000504">
    <property type="entry name" value="RRM_dom"/>
</dbReference>
<dbReference type="AlphaFoldDB" id="A0A7D9D6C7"/>
<dbReference type="CDD" id="cd12434">
    <property type="entry name" value="RRM_RCAN_like"/>
    <property type="match status" value="1"/>
</dbReference>
<dbReference type="SUPFAM" id="SSF54928">
    <property type="entry name" value="RNA-binding domain, RBD"/>
    <property type="match status" value="1"/>
</dbReference>
<comment type="similarity">
    <text evidence="1">Belongs to the RCAN family.</text>
</comment>
<dbReference type="GO" id="GO:0019722">
    <property type="term" value="P:calcium-mediated signaling"/>
    <property type="evidence" value="ECO:0007669"/>
    <property type="project" value="InterPro"/>
</dbReference>
<dbReference type="GO" id="GO:0005737">
    <property type="term" value="C:cytoplasm"/>
    <property type="evidence" value="ECO:0007669"/>
    <property type="project" value="TreeGrafter"/>
</dbReference>
<dbReference type="InterPro" id="IPR035979">
    <property type="entry name" value="RBD_domain_sf"/>
</dbReference>
<evidence type="ECO:0000256" key="1">
    <source>
        <dbReference type="ARBA" id="ARBA00008209"/>
    </source>
</evidence>
<reference evidence="3" key="1">
    <citation type="submission" date="2020-04" db="EMBL/GenBank/DDBJ databases">
        <authorList>
            <person name="Alioto T."/>
            <person name="Alioto T."/>
            <person name="Gomez Garrido J."/>
        </authorList>
    </citation>
    <scope>NUCLEOTIDE SEQUENCE</scope>
    <source>
        <strain evidence="3">A484AB</strain>
    </source>
</reference>
<dbReference type="EMBL" id="CACRXK020000050">
    <property type="protein sequence ID" value="CAB3977474.1"/>
    <property type="molecule type" value="Genomic_DNA"/>
</dbReference>
<dbReference type="InterPro" id="IPR006931">
    <property type="entry name" value="Calcipressin"/>
</dbReference>
<dbReference type="OrthoDB" id="17212at2759"/>
<protein>
    <submittedName>
        <fullName evidence="3">Calcipressin-2 isoform X2</fullName>
    </submittedName>
</protein>
<evidence type="ECO:0000313" key="3">
    <source>
        <dbReference type="EMBL" id="CAB3977474.1"/>
    </source>
</evidence>
<evidence type="ECO:0000256" key="2">
    <source>
        <dbReference type="SAM" id="MobiDB-lite"/>
    </source>
</evidence>
<proteinExistence type="inferred from homology"/>
<feature type="region of interest" description="Disordered" evidence="2">
    <location>
        <begin position="168"/>
        <end position="218"/>
    </location>
</feature>
<dbReference type="InterPro" id="IPR012677">
    <property type="entry name" value="Nucleotide-bd_a/b_plait_sf"/>
</dbReference>
<keyword evidence="4" id="KW-1185">Reference proteome</keyword>
<evidence type="ECO:0000313" key="4">
    <source>
        <dbReference type="Proteomes" id="UP001152795"/>
    </source>
</evidence>
<dbReference type="SMART" id="SM00360">
    <property type="entry name" value="RRM"/>
    <property type="match status" value="1"/>
</dbReference>
<dbReference type="PANTHER" id="PTHR10300">
    <property type="entry name" value="CALCIPRESSIN"/>
    <property type="match status" value="1"/>
</dbReference>
<dbReference type="Pfam" id="PF04847">
    <property type="entry name" value="Calcipressin"/>
    <property type="match status" value="1"/>
</dbReference>
<dbReference type="PANTHER" id="PTHR10300:SF14">
    <property type="entry name" value="PROTEIN SARAH"/>
    <property type="match status" value="1"/>
</dbReference>
<dbReference type="Gene3D" id="3.30.70.330">
    <property type="match status" value="1"/>
</dbReference>
<name>A0A7D9D6C7_PARCT</name>